<evidence type="ECO:0000256" key="1">
    <source>
        <dbReference type="SAM" id="MobiDB-lite"/>
    </source>
</evidence>
<protein>
    <submittedName>
        <fullName evidence="2">Uncharacterized protein</fullName>
    </submittedName>
</protein>
<organism evidence="2 4">
    <name type="scientific">Corynebacterium yonathiae</name>
    <dbReference type="NCBI Taxonomy" id="2913504"/>
    <lineage>
        <taxon>Bacteria</taxon>
        <taxon>Bacillati</taxon>
        <taxon>Actinomycetota</taxon>
        <taxon>Actinomycetes</taxon>
        <taxon>Mycobacteriales</taxon>
        <taxon>Corynebacteriaceae</taxon>
        <taxon>Corynebacterium</taxon>
    </lineage>
</organism>
<dbReference type="AlphaFoldDB" id="A0A9X3LXV5"/>
<sequence>MRAQVSEVYSDFEHGERKGPRKGYGPDDLPYRPPASTRNDVEVELERFRRLYAPESWTVNSPQDEETLFMVEDPDGSRAVFIGKKDALLHTTKEKGRRLYQIAATFLEER</sequence>
<keyword evidence="5" id="KW-1185">Reference proteome</keyword>
<dbReference type="EMBL" id="JBBMGJ010000016">
    <property type="protein sequence ID" value="MEK0146074.1"/>
    <property type="molecule type" value="Genomic_DNA"/>
</dbReference>
<evidence type="ECO:0000313" key="4">
    <source>
        <dbReference type="Proteomes" id="UP001146439"/>
    </source>
</evidence>
<proteinExistence type="predicted"/>
<evidence type="ECO:0000313" key="5">
    <source>
        <dbReference type="Proteomes" id="UP001371299"/>
    </source>
</evidence>
<evidence type="ECO:0000313" key="3">
    <source>
        <dbReference type="EMBL" id="MEK0146074.1"/>
    </source>
</evidence>
<accession>A0A9X3LXV5</accession>
<name>A0A9X3LXV5_9CORY</name>
<reference evidence="3 5" key="2">
    <citation type="submission" date="2024-01" db="EMBL/GenBank/DDBJ databases">
        <title>Description of two novel Corynebacterium species isolated from human nasal passages and skin.</title>
        <authorList>
            <person name="Popowitch E."/>
            <person name="Tran T.H."/>
            <person name="Escapa I.F."/>
            <person name="Bhatt E."/>
            <person name="Sozat A.K."/>
            <person name="Roberts A.Q."/>
            <person name="Segre J.A."/>
            <person name="Kong H."/>
            <person name="Conlan S."/>
            <person name="Lemon K.P."/>
            <person name="Kelly M.S."/>
        </authorList>
    </citation>
    <scope>NUCLEOTIDE SEQUENCE [LARGE SCALE GENOMIC DNA]</scope>
    <source>
        <strain evidence="3 5">KPL2619</strain>
    </source>
</reference>
<reference evidence="2" key="1">
    <citation type="submission" date="2022-02" db="EMBL/GenBank/DDBJ databases">
        <title>Corynebacterium sp. from urogenital microbiome.</title>
        <authorList>
            <person name="Cappelli E.A."/>
            <person name="Ribeiro T.G."/>
            <person name="Peixe L."/>
        </authorList>
    </citation>
    <scope>NUCLEOTIDE SEQUENCE</scope>
    <source>
        <strain evidence="2">C21Ua_68</strain>
    </source>
</reference>
<dbReference type="Proteomes" id="UP001146439">
    <property type="component" value="Unassembled WGS sequence"/>
</dbReference>
<feature type="region of interest" description="Disordered" evidence="1">
    <location>
        <begin position="1"/>
        <end position="38"/>
    </location>
</feature>
<dbReference type="RefSeq" id="WP_238801065.1">
    <property type="nucleotide sequence ID" value="NZ_JAKMUZ010000007.1"/>
</dbReference>
<comment type="caution">
    <text evidence="2">The sequence shown here is derived from an EMBL/GenBank/DDBJ whole genome shotgun (WGS) entry which is preliminary data.</text>
</comment>
<gene>
    <name evidence="2" type="ORF">L8V22_05080</name>
    <name evidence="3" type="ORF">WMQ01_08340</name>
</gene>
<dbReference type="EMBL" id="JAKMUZ010000007">
    <property type="protein sequence ID" value="MCZ9295934.1"/>
    <property type="molecule type" value="Genomic_DNA"/>
</dbReference>
<evidence type="ECO:0000313" key="2">
    <source>
        <dbReference type="EMBL" id="MCZ9295934.1"/>
    </source>
</evidence>
<dbReference type="Proteomes" id="UP001371299">
    <property type="component" value="Unassembled WGS sequence"/>
</dbReference>